<proteinExistence type="predicted"/>
<evidence type="ECO:0000256" key="1">
    <source>
        <dbReference type="SAM" id="MobiDB-lite"/>
    </source>
</evidence>
<evidence type="ECO:0000313" key="2">
    <source>
        <dbReference type="Proteomes" id="UP000515180"/>
    </source>
</evidence>
<feature type="compositionally biased region" description="Basic and acidic residues" evidence="1">
    <location>
        <begin position="239"/>
        <end position="249"/>
    </location>
</feature>
<accession>A0A6P8LPE6</accession>
<dbReference type="Proteomes" id="UP000515180">
    <property type="component" value="Unplaced"/>
</dbReference>
<reference evidence="3" key="1">
    <citation type="submission" date="2025-08" db="UniProtKB">
        <authorList>
            <consortium name="RefSeq"/>
        </authorList>
    </citation>
    <scope>IDENTIFICATION</scope>
</reference>
<gene>
    <name evidence="3" type="primary">LOC105680781</name>
</gene>
<feature type="compositionally biased region" description="Acidic residues" evidence="1">
    <location>
        <begin position="91"/>
        <end position="105"/>
    </location>
</feature>
<feature type="compositionally biased region" description="Basic and acidic residues" evidence="1">
    <location>
        <begin position="675"/>
        <end position="704"/>
    </location>
</feature>
<dbReference type="AlphaFoldDB" id="A0A6P8LPE6"/>
<feature type="compositionally biased region" description="Basic and acidic residues" evidence="1">
    <location>
        <begin position="633"/>
        <end position="667"/>
    </location>
</feature>
<feature type="region of interest" description="Disordered" evidence="1">
    <location>
        <begin position="84"/>
        <end position="106"/>
    </location>
</feature>
<feature type="region of interest" description="Disordered" evidence="1">
    <location>
        <begin position="223"/>
        <end position="249"/>
    </location>
</feature>
<feature type="compositionally biased region" description="Polar residues" evidence="1">
    <location>
        <begin position="225"/>
        <end position="237"/>
    </location>
</feature>
<protein>
    <submittedName>
        <fullName evidence="3">FK506-binding protein 5-like</fullName>
    </submittedName>
</protein>
<feature type="compositionally biased region" description="Acidic residues" evidence="1">
    <location>
        <begin position="409"/>
        <end position="418"/>
    </location>
</feature>
<dbReference type="RefSeq" id="XP_033176679.1">
    <property type="nucleotide sequence ID" value="XM_033320788.1"/>
</dbReference>
<sequence length="803" mass="92968">TTITVIYPVTTEVPTLVELTEALSSITGHWEVNITSPYVNETIEILTTELTVETAKTTEFTITSIVSPVVTTTEAEVYEIYEETVPKEEYEEKDEEAEEEEEEETFSPPWYDYEELNITTPFVTIPEIVSTTLTLLFTEETTLKSPAIETTTKESIGIEITKKSNITTLKYTLPPTSKFTTEYLPIDYLEENITRPAKVTTLIPITSTKVSNITKEKVSKLPISPASTTPMVTRTTNQEQKKQRQEEKKEELIEELKQLEQTAEIIIDREKKLDTEEKEWEMNKARRMHEIFQKQKEMKTAYETKSSSTTGTERVNGEPSVLPEVTPPVNATAPKTDVVPMKPEMTIHPAMTTEDELEAEVEDLKKKYSEKEKWLEVPPTEKTTIEIRETTVAEPTKETSVRKIITQSQEEEEEEEEHEERVKVKDTTKMCLNVLKSKPLEEQAEGLVTGKLCLPFSPDKEQRTKISGLHLKEHEWTESAFTKGHEKSQTELEKQENRFKRNIPQRENVCPEFLINQFTNENEDIKTQIEQPFSKYGNRSFRLTNIFMITEASKTTEKSYWKISSNRYKVRSMLQVIEVEDKENEEDDEIIVKRDETGVESCYYEDQVERNPRQDESTSPGTTESTDDEIEEETVKSEIESSEDNSFKNDADRKTESVPEKETYSKEDEVEEVTESQRIKEKPSERKYKDKDKEKDGKGKEKSRQTPGPEWPTEALTAYHVGGTKIWMLEYPEREFSELKEGEQDVENVGERPLEATTCYYVILENEEGSIENPEKDYDKENSFESSLKEYIPNANDQYPRYR</sequence>
<feature type="region of interest" description="Disordered" evidence="1">
    <location>
        <begin position="771"/>
        <end position="803"/>
    </location>
</feature>
<feature type="compositionally biased region" description="Polar residues" evidence="1">
    <location>
        <begin position="303"/>
        <end position="313"/>
    </location>
</feature>
<feature type="region of interest" description="Disordered" evidence="1">
    <location>
        <begin position="297"/>
        <end position="336"/>
    </location>
</feature>
<feature type="region of interest" description="Disordered" evidence="1">
    <location>
        <begin position="394"/>
        <end position="421"/>
    </location>
</feature>
<dbReference type="OrthoDB" id="7609783at2759"/>
<feature type="region of interest" description="Disordered" evidence="1">
    <location>
        <begin position="597"/>
        <end position="714"/>
    </location>
</feature>
<dbReference type="GeneID" id="105680781"/>
<feature type="non-terminal residue" evidence="3">
    <location>
        <position position="1"/>
    </location>
</feature>
<feature type="compositionally biased region" description="Basic and acidic residues" evidence="1">
    <location>
        <begin position="607"/>
        <end position="616"/>
    </location>
</feature>
<evidence type="ECO:0000313" key="3">
    <source>
        <dbReference type="RefSeq" id="XP_033176679.1"/>
    </source>
</evidence>
<feature type="compositionally biased region" description="Basic and acidic residues" evidence="1">
    <location>
        <begin position="773"/>
        <end position="783"/>
    </location>
</feature>
<name>A0A6P8LPE6_BOMIM</name>
<organism evidence="2 3">
    <name type="scientific">Bombus impatiens</name>
    <name type="common">Bumblebee</name>
    <dbReference type="NCBI Taxonomy" id="132113"/>
    <lineage>
        <taxon>Eukaryota</taxon>
        <taxon>Metazoa</taxon>
        <taxon>Ecdysozoa</taxon>
        <taxon>Arthropoda</taxon>
        <taxon>Hexapoda</taxon>
        <taxon>Insecta</taxon>
        <taxon>Pterygota</taxon>
        <taxon>Neoptera</taxon>
        <taxon>Endopterygota</taxon>
        <taxon>Hymenoptera</taxon>
        <taxon>Apocrita</taxon>
        <taxon>Aculeata</taxon>
        <taxon>Apoidea</taxon>
        <taxon>Anthophila</taxon>
        <taxon>Apidae</taxon>
        <taxon>Bombus</taxon>
        <taxon>Pyrobombus</taxon>
    </lineage>
</organism>
<keyword evidence="2" id="KW-1185">Reference proteome</keyword>